<reference evidence="7 8" key="1">
    <citation type="journal article" date="2005" name="PLoS Biol.">
        <title>The genomes of Oryza sativa: a history of duplications.</title>
        <authorList>
            <person name="Yu J."/>
            <person name="Wang J."/>
            <person name="Lin W."/>
            <person name="Li S."/>
            <person name="Li H."/>
            <person name="Zhou J."/>
            <person name="Ni P."/>
            <person name="Dong W."/>
            <person name="Hu S."/>
            <person name="Zeng C."/>
            <person name="Zhang J."/>
            <person name="Zhang Y."/>
            <person name="Li R."/>
            <person name="Xu Z."/>
            <person name="Li S."/>
            <person name="Li X."/>
            <person name="Zheng H."/>
            <person name="Cong L."/>
            <person name="Lin L."/>
            <person name="Yin J."/>
            <person name="Geng J."/>
            <person name="Li G."/>
            <person name="Shi J."/>
            <person name="Liu J."/>
            <person name="Lv H."/>
            <person name="Li J."/>
            <person name="Wang J."/>
            <person name="Deng Y."/>
            <person name="Ran L."/>
            <person name="Shi X."/>
            <person name="Wang X."/>
            <person name="Wu Q."/>
            <person name="Li C."/>
            <person name="Ren X."/>
            <person name="Wang J."/>
            <person name="Wang X."/>
            <person name="Li D."/>
            <person name="Liu D."/>
            <person name="Zhang X."/>
            <person name="Ji Z."/>
            <person name="Zhao W."/>
            <person name="Sun Y."/>
            <person name="Zhang Z."/>
            <person name="Bao J."/>
            <person name="Han Y."/>
            <person name="Dong L."/>
            <person name="Ji J."/>
            <person name="Chen P."/>
            <person name="Wu S."/>
            <person name="Liu J."/>
            <person name="Xiao Y."/>
            <person name="Bu D."/>
            <person name="Tan J."/>
            <person name="Yang L."/>
            <person name="Ye C."/>
            <person name="Zhang J."/>
            <person name="Xu J."/>
            <person name="Zhou Y."/>
            <person name="Yu Y."/>
            <person name="Zhang B."/>
            <person name="Zhuang S."/>
            <person name="Wei H."/>
            <person name="Liu B."/>
            <person name="Lei M."/>
            <person name="Yu H."/>
            <person name="Li Y."/>
            <person name="Xu H."/>
            <person name="Wei S."/>
            <person name="He X."/>
            <person name="Fang L."/>
            <person name="Zhang Z."/>
            <person name="Zhang Y."/>
            <person name="Huang X."/>
            <person name="Su Z."/>
            <person name="Tong W."/>
            <person name="Li J."/>
            <person name="Tong Z."/>
            <person name="Li S."/>
            <person name="Ye J."/>
            <person name="Wang L."/>
            <person name="Fang L."/>
            <person name="Lei T."/>
            <person name="Chen C."/>
            <person name="Chen H."/>
            <person name="Xu Z."/>
            <person name="Li H."/>
            <person name="Huang H."/>
            <person name="Zhang F."/>
            <person name="Xu H."/>
            <person name="Li N."/>
            <person name="Zhao C."/>
            <person name="Li S."/>
            <person name="Dong L."/>
            <person name="Huang Y."/>
            <person name="Li L."/>
            <person name="Xi Y."/>
            <person name="Qi Q."/>
            <person name="Li W."/>
            <person name="Zhang B."/>
            <person name="Hu W."/>
            <person name="Zhang Y."/>
            <person name="Tian X."/>
            <person name="Jiao Y."/>
            <person name="Liang X."/>
            <person name="Jin J."/>
            <person name="Gao L."/>
            <person name="Zheng W."/>
            <person name="Hao B."/>
            <person name="Liu S."/>
            <person name="Wang W."/>
            <person name="Yuan L."/>
            <person name="Cao M."/>
            <person name="McDermott J."/>
            <person name="Samudrala R."/>
            <person name="Wang J."/>
            <person name="Wong G.K."/>
            <person name="Yang H."/>
        </authorList>
    </citation>
    <scope>NUCLEOTIDE SEQUENCE [LARGE SCALE GENOMIC DNA]</scope>
    <source>
        <strain evidence="8">cv. 93-11</strain>
    </source>
</reference>
<dbReference type="GO" id="GO:0008234">
    <property type="term" value="F:cysteine-type peptidase activity"/>
    <property type="evidence" value="ECO:0007669"/>
    <property type="project" value="InterPro"/>
</dbReference>
<dbReference type="InterPro" id="IPR038765">
    <property type="entry name" value="Papain-like_cys_pep_sf"/>
</dbReference>
<dbReference type="Pfam" id="PF26133">
    <property type="entry name" value="DUF8039"/>
    <property type="match status" value="1"/>
</dbReference>
<gene>
    <name evidence="7" type="ORF">OsI_29206</name>
</gene>
<dbReference type="HOGENOM" id="CLU_345269_0_0_1"/>
<dbReference type="SUPFAM" id="SSF54001">
    <property type="entry name" value="Cysteine proteinases"/>
    <property type="match status" value="1"/>
</dbReference>
<dbReference type="InterPro" id="IPR003653">
    <property type="entry name" value="Peptidase_C48_C"/>
</dbReference>
<dbReference type="AlphaFoldDB" id="B8BAR1"/>
<feature type="compositionally biased region" description="Pro residues" evidence="4">
    <location>
        <begin position="602"/>
        <end position="623"/>
    </location>
</feature>
<name>B8BAR1_ORYSI</name>
<dbReference type="Proteomes" id="UP000007015">
    <property type="component" value="Chromosome 8"/>
</dbReference>
<organism evidence="7 8">
    <name type="scientific">Oryza sativa subsp. indica</name>
    <name type="common">Rice</name>
    <dbReference type="NCBI Taxonomy" id="39946"/>
    <lineage>
        <taxon>Eukaryota</taxon>
        <taxon>Viridiplantae</taxon>
        <taxon>Streptophyta</taxon>
        <taxon>Embryophyta</taxon>
        <taxon>Tracheophyta</taxon>
        <taxon>Spermatophyta</taxon>
        <taxon>Magnoliopsida</taxon>
        <taxon>Liliopsida</taxon>
        <taxon>Poales</taxon>
        <taxon>Poaceae</taxon>
        <taxon>BOP clade</taxon>
        <taxon>Oryzoideae</taxon>
        <taxon>Oryzeae</taxon>
        <taxon>Oryzinae</taxon>
        <taxon>Oryza</taxon>
        <taxon>Oryza sativa</taxon>
    </lineage>
</organism>
<evidence type="ECO:0000313" key="8">
    <source>
        <dbReference type="Proteomes" id="UP000007015"/>
    </source>
</evidence>
<comment type="similarity">
    <text evidence="1">Belongs to the peptidase C48 family.</text>
</comment>
<proteinExistence type="inferred from homology"/>
<dbReference type="Pfam" id="PF02902">
    <property type="entry name" value="Peptidase_C48"/>
    <property type="match status" value="1"/>
</dbReference>
<feature type="domain" description="DUF8039" evidence="6">
    <location>
        <begin position="478"/>
        <end position="569"/>
    </location>
</feature>
<keyword evidence="3" id="KW-0378">Hydrolase</keyword>
<sequence>MAEWRKKPEPEPKLDSSVVKSFLANLSKGQQKEVLITDYDRSLLKSRRKRKAADKEAGPSKPVPQLGEQPQRSLGPLPSTDELNVQRVMAETGLSREQVLGIEDVHVSTTLKWPFRLGEPLVPPEMECKLQTKMRRFHQWYLEESRRKRRMIKVAVKDQDFYNGDEDYVWLRMEIQKYRREGIYDVGFRDPRRISEEMIVINPEETYQNLYKYLKKQHYCDSILIPFNIEFHWFLLILCPDRGVVNVFDSLNTPRHKLQNIIDTMTRAWVQFRQDHPGIEHETLTWKTGFPMADNNNPVPPMQEDNNTPVPPMQEDNDTFSANQLFNIVTQPMSMDDVLGIIGRDGNIQSDNVARAENVEGAANVQGERVQGNTIEGAGNEPSSSQRVRDLEQTVAAQGSKLQEMESEMERRMKVAWLQIQQATGGTGSTEPAPLQQAAGGTGSTEHAPLQDAALISPPQQYQSSHASTQAAEAVRYTVDEITQRTACELVVRQKNLAVVVAYGMTKRVEEGQKWHCNDIPHGYVPVEVEQVVTNWEDLELDIPGGDGETKLGQCSHCIILWSKADVVIPGTPAATNKPPSPPPSPRDPPDHDDSPGAPDASPSPPPKRSPSPPPRRSPPPPPKRGRRTKASAPTPPGKKARKTREKPAPEKRAGEKTLEELEASVKADTKRQMAEWRKKPEPEPKLDPTVVKSFLGNLSKGQQKEVIVTDYDRSLLKSRRKRKAADKEAGPSKKNIIDMMTRVWVQFRKDHPGIEHETLKWNIGFPCAKQGSGNNLCAYYVCDYMWNWAHKKITQHDIMMTRLKEECLEKERIDAISE</sequence>
<feature type="region of interest" description="Disordered" evidence="4">
    <location>
        <begin position="371"/>
        <end position="390"/>
    </location>
</feature>
<feature type="domain" description="Ubiquitin-like protease family profile" evidence="5">
    <location>
        <begin position="220"/>
        <end position="284"/>
    </location>
</feature>
<evidence type="ECO:0000256" key="3">
    <source>
        <dbReference type="ARBA" id="ARBA00022801"/>
    </source>
</evidence>
<dbReference type="EMBL" id="CM000133">
    <property type="protein sequence ID" value="EEC83562.1"/>
    <property type="molecule type" value="Genomic_DNA"/>
</dbReference>
<dbReference type="GO" id="GO:0006508">
    <property type="term" value="P:proteolysis"/>
    <property type="evidence" value="ECO:0007669"/>
    <property type="project" value="UniProtKB-KW"/>
</dbReference>
<evidence type="ECO:0000256" key="4">
    <source>
        <dbReference type="SAM" id="MobiDB-lite"/>
    </source>
</evidence>
<dbReference type="Gene3D" id="3.40.395.10">
    <property type="entry name" value="Adenoviral Proteinase, Chain A"/>
    <property type="match status" value="1"/>
</dbReference>
<dbReference type="PANTHER" id="PTHR33018">
    <property type="entry name" value="OS10G0338966 PROTEIN-RELATED"/>
    <property type="match status" value="1"/>
</dbReference>
<keyword evidence="8" id="KW-1185">Reference proteome</keyword>
<dbReference type="PANTHER" id="PTHR33018:SF34">
    <property type="entry name" value="OS02G0472350 PROTEIN"/>
    <property type="match status" value="1"/>
</dbReference>
<evidence type="ECO:0000259" key="6">
    <source>
        <dbReference type="Pfam" id="PF26133"/>
    </source>
</evidence>
<feature type="region of interest" description="Disordered" evidence="4">
    <location>
        <begin position="45"/>
        <end position="81"/>
    </location>
</feature>
<feature type="region of interest" description="Disordered" evidence="4">
    <location>
        <begin position="423"/>
        <end position="446"/>
    </location>
</feature>
<accession>B8BAR1</accession>
<protein>
    <submittedName>
        <fullName evidence="7">Uncharacterized protein</fullName>
    </submittedName>
</protein>
<evidence type="ECO:0000259" key="5">
    <source>
        <dbReference type="Pfam" id="PF02902"/>
    </source>
</evidence>
<evidence type="ECO:0000256" key="2">
    <source>
        <dbReference type="ARBA" id="ARBA00022670"/>
    </source>
</evidence>
<feature type="region of interest" description="Disordered" evidence="4">
    <location>
        <begin position="571"/>
        <end position="690"/>
    </location>
</feature>
<evidence type="ECO:0000313" key="7">
    <source>
        <dbReference type="EMBL" id="EEC83562.1"/>
    </source>
</evidence>
<dbReference type="Gramene" id="BGIOSGA026991-TA">
    <property type="protein sequence ID" value="BGIOSGA026991-PA"/>
    <property type="gene ID" value="BGIOSGA026991"/>
</dbReference>
<keyword evidence="2" id="KW-0645">Protease</keyword>
<dbReference type="InterPro" id="IPR058352">
    <property type="entry name" value="DUF8039"/>
</dbReference>
<evidence type="ECO:0000256" key="1">
    <source>
        <dbReference type="ARBA" id="ARBA00005234"/>
    </source>
</evidence>
<feature type="compositionally biased region" description="Basic and acidic residues" evidence="4">
    <location>
        <begin position="646"/>
        <end position="687"/>
    </location>
</feature>